<comment type="similarity">
    <text evidence="2">Belongs to the fl(2)d family.</text>
</comment>
<gene>
    <name evidence="6" type="ORF">EW145_g7599</name>
</gene>
<dbReference type="Proteomes" id="UP000308199">
    <property type="component" value="Unassembled WGS sequence"/>
</dbReference>
<protein>
    <submittedName>
        <fullName evidence="6">Uncharacterized protein</fullName>
    </submittedName>
</protein>
<evidence type="ECO:0000256" key="1">
    <source>
        <dbReference type="ARBA" id="ARBA00004123"/>
    </source>
</evidence>
<evidence type="ECO:0000313" key="7">
    <source>
        <dbReference type="Proteomes" id="UP000308199"/>
    </source>
</evidence>
<dbReference type="Pfam" id="PF17098">
    <property type="entry name" value="Wtap"/>
    <property type="match status" value="1"/>
</dbReference>
<keyword evidence="3" id="KW-0507">mRNA processing</keyword>
<comment type="subcellular location">
    <subcellularLocation>
        <location evidence="1">Nucleus</location>
    </subcellularLocation>
</comment>
<dbReference type="GO" id="GO:0005634">
    <property type="term" value="C:nucleus"/>
    <property type="evidence" value="ECO:0007669"/>
    <property type="project" value="UniProtKB-SubCell"/>
</dbReference>
<dbReference type="GO" id="GO:0000381">
    <property type="term" value="P:regulation of alternative mRNA splicing, via spliceosome"/>
    <property type="evidence" value="ECO:0007669"/>
    <property type="project" value="InterPro"/>
</dbReference>
<dbReference type="GO" id="GO:0008380">
    <property type="term" value="P:RNA splicing"/>
    <property type="evidence" value="ECO:0007669"/>
    <property type="project" value="UniProtKB-KW"/>
</dbReference>
<evidence type="ECO:0000256" key="4">
    <source>
        <dbReference type="ARBA" id="ARBA00023187"/>
    </source>
</evidence>
<dbReference type="GO" id="GO:0016556">
    <property type="term" value="P:mRNA modification"/>
    <property type="evidence" value="ECO:0007669"/>
    <property type="project" value="InterPro"/>
</dbReference>
<reference evidence="6 7" key="1">
    <citation type="submission" date="2019-02" db="EMBL/GenBank/DDBJ databases">
        <title>Genome sequencing of the rare red list fungi Phellinidium pouzarii.</title>
        <authorList>
            <person name="Buettner E."/>
            <person name="Kellner H."/>
        </authorList>
    </citation>
    <scope>NUCLEOTIDE SEQUENCE [LARGE SCALE GENOMIC DNA]</scope>
    <source>
        <strain evidence="6 7">DSM 108285</strain>
    </source>
</reference>
<dbReference type="AlphaFoldDB" id="A0A4V3XAB8"/>
<evidence type="ECO:0000256" key="5">
    <source>
        <dbReference type="ARBA" id="ARBA00023242"/>
    </source>
</evidence>
<dbReference type="InterPro" id="IPR033757">
    <property type="entry name" value="WTAP"/>
</dbReference>
<accession>A0A4V3XAB8</accession>
<evidence type="ECO:0000256" key="2">
    <source>
        <dbReference type="ARBA" id="ARBA00010313"/>
    </source>
</evidence>
<keyword evidence="4" id="KW-0508">mRNA splicing</keyword>
<name>A0A4V3XAB8_9AGAM</name>
<proteinExistence type="inferred from homology"/>
<dbReference type="EMBL" id="SGPK01000796">
    <property type="protein sequence ID" value="THG97532.1"/>
    <property type="molecule type" value="Genomic_DNA"/>
</dbReference>
<keyword evidence="7" id="KW-1185">Reference proteome</keyword>
<sequence length="130" mass="14537">MDPPSLRELELETLLRERDSQVAELTDEVNQLRRYLSNQPAPSRSDPVSLPPALLSLLLPHIKSQPPSSAHGATSSTMTAALMQRARVLQEENDELYELLRLSETGTLKEEVHCLKRVVSRLEQALKGAK</sequence>
<keyword evidence="5" id="KW-0539">Nucleus</keyword>
<evidence type="ECO:0000256" key="3">
    <source>
        <dbReference type="ARBA" id="ARBA00022664"/>
    </source>
</evidence>
<comment type="caution">
    <text evidence="6">The sequence shown here is derived from an EMBL/GenBank/DDBJ whole genome shotgun (WGS) entry which is preliminary data.</text>
</comment>
<dbReference type="GO" id="GO:0006397">
    <property type="term" value="P:mRNA processing"/>
    <property type="evidence" value="ECO:0007669"/>
    <property type="project" value="UniProtKB-KW"/>
</dbReference>
<organism evidence="6 7">
    <name type="scientific">Phellinidium pouzarii</name>
    <dbReference type="NCBI Taxonomy" id="167371"/>
    <lineage>
        <taxon>Eukaryota</taxon>
        <taxon>Fungi</taxon>
        <taxon>Dikarya</taxon>
        <taxon>Basidiomycota</taxon>
        <taxon>Agaricomycotina</taxon>
        <taxon>Agaricomycetes</taxon>
        <taxon>Hymenochaetales</taxon>
        <taxon>Hymenochaetaceae</taxon>
        <taxon>Phellinidium</taxon>
    </lineage>
</organism>
<evidence type="ECO:0000313" key="6">
    <source>
        <dbReference type="EMBL" id="THG97532.1"/>
    </source>
</evidence>
<dbReference type="OrthoDB" id="3363802at2759"/>